<reference evidence="8 9" key="1">
    <citation type="submission" date="2019-10" db="EMBL/GenBank/DDBJ databases">
        <title>Extracellular Electron Transfer in a Candidatus Methanoperedens spp. Enrichment Culture.</title>
        <authorList>
            <person name="Berger S."/>
            <person name="Rangel Shaw D."/>
            <person name="Berben T."/>
            <person name="In 'T Zandt M."/>
            <person name="Frank J."/>
            <person name="Reimann J."/>
            <person name="Jetten M.S.M."/>
            <person name="Welte C.U."/>
        </authorList>
    </citation>
    <scope>NUCLEOTIDE SEQUENCE [LARGE SCALE GENOMIC DNA]</scope>
    <source>
        <strain evidence="8">SB12</strain>
    </source>
</reference>
<dbReference type="Pfam" id="PF00460">
    <property type="entry name" value="Flg_bb_rod"/>
    <property type="match status" value="1"/>
</dbReference>
<keyword evidence="8" id="KW-0969">Cilium</keyword>
<dbReference type="InterPro" id="IPR037925">
    <property type="entry name" value="FlgE/F/G-like"/>
</dbReference>
<name>A0A833LVV0_9LEPT</name>
<dbReference type="InterPro" id="IPR001444">
    <property type="entry name" value="Flag_bb_rod_N"/>
</dbReference>
<dbReference type="NCBIfam" id="TIGR03506">
    <property type="entry name" value="FlgEFG_subfam"/>
    <property type="match status" value="1"/>
</dbReference>
<evidence type="ECO:0000259" key="5">
    <source>
        <dbReference type="Pfam" id="PF00460"/>
    </source>
</evidence>
<dbReference type="InterPro" id="IPR053967">
    <property type="entry name" value="LlgE_F_G-like_D1"/>
</dbReference>
<organism evidence="8 9">
    <name type="scientific">Leptonema illini</name>
    <dbReference type="NCBI Taxonomy" id="183"/>
    <lineage>
        <taxon>Bacteria</taxon>
        <taxon>Pseudomonadati</taxon>
        <taxon>Spirochaetota</taxon>
        <taxon>Spirochaetia</taxon>
        <taxon>Leptospirales</taxon>
        <taxon>Leptospiraceae</taxon>
        <taxon>Leptonema</taxon>
    </lineage>
</organism>
<keyword evidence="8" id="KW-0282">Flagellum</keyword>
<evidence type="ECO:0000259" key="6">
    <source>
        <dbReference type="Pfam" id="PF06429"/>
    </source>
</evidence>
<dbReference type="OrthoDB" id="9804559at2"/>
<accession>A0A833LVV0</accession>
<dbReference type="SUPFAM" id="SSF117143">
    <property type="entry name" value="Flagellar hook protein flgE"/>
    <property type="match status" value="1"/>
</dbReference>
<dbReference type="EMBL" id="WBUI01000021">
    <property type="protein sequence ID" value="KAB2930369.1"/>
    <property type="molecule type" value="Genomic_DNA"/>
</dbReference>
<dbReference type="GO" id="GO:0071978">
    <property type="term" value="P:bacterial-type flagellum-dependent swarming motility"/>
    <property type="evidence" value="ECO:0007669"/>
    <property type="project" value="TreeGrafter"/>
</dbReference>
<comment type="similarity">
    <text evidence="2 4">Belongs to the flagella basal body rod proteins family.</text>
</comment>
<keyword evidence="8" id="KW-0966">Cell projection</keyword>
<evidence type="ECO:0000313" key="9">
    <source>
        <dbReference type="Proteomes" id="UP000460298"/>
    </source>
</evidence>
<evidence type="ECO:0000256" key="4">
    <source>
        <dbReference type="RuleBase" id="RU362116"/>
    </source>
</evidence>
<dbReference type="RefSeq" id="WP_002771310.1">
    <property type="nucleotide sequence ID" value="NZ_JQDG01000082.1"/>
</dbReference>
<evidence type="ECO:0000256" key="1">
    <source>
        <dbReference type="ARBA" id="ARBA00004117"/>
    </source>
</evidence>
<protein>
    <submittedName>
        <fullName evidence="8">Flagellar hook-basal body protein</fullName>
    </submittedName>
</protein>
<feature type="domain" description="Flagellar hook protein FlgE/F/G-like D1" evidence="7">
    <location>
        <begin position="112"/>
        <end position="168"/>
    </location>
</feature>
<gene>
    <name evidence="8" type="ORF">F9K24_17040</name>
</gene>
<dbReference type="Pfam" id="PF06429">
    <property type="entry name" value="Flg_bbr_C"/>
    <property type="match status" value="1"/>
</dbReference>
<dbReference type="InterPro" id="IPR020013">
    <property type="entry name" value="Flagellar_FlgE/F/G"/>
</dbReference>
<comment type="subcellular location">
    <subcellularLocation>
        <location evidence="1 4">Bacterial flagellum basal body</location>
    </subcellularLocation>
</comment>
<evidence type="ECO:0000259" key="7">
    <source>
        <dbReference type="Pfam" id="PF22692"/>
    </source>
</evidence>
<dbReference type="InterPro" id="IPR010930">
    <property type="entry name" value="Flg_bb/hook_C_dom"/>
</dbReference>
<proteinExistence type="inferred from homology"/>
<dbReference type="AlphaFoldDB" id="A0A833LVV0"/>
<dbReference type="Proteomes" id="UP000460298">
    <property type="component" value="Unassembled WGS sequence"/>
</dbReference>
<evidence type="ECO:0000313" key="8">
    <source>
        <dbReference type="EMBL" id="KAB2930369.1"/>
    </source>
</evidence>
<evidence type="ECO:0000256" key="3">
    <source>
        <dbReference type="ARBA" id="ARBA00023143"/>
    </source>
</evidence>
<dbReference type="PANTHER" id="PTHR30435">
    <property type="entry name" value="FLAGELLAR PROTEIN"/>
    <property type="match status" value="1"/>
</dbReference>
<sequence>MLRGIYTSSTGMIMNQYKMDVISNNLANVDRTGFKADDAIFKSFPELLLQRTREDGLGWTPMGSFDLAPMVGKLGTGVEFNESYTRFEQGAVKTTGNPFDLMLDDRGKESPAFFVVQTDRGERLSRNGSFVLNKEGYLVTPEGFPLMGEKGPIQVARWNWTVKDNGEVWINRRIGNEAEAGTNETQNRWEDPVLLDKIKIRTVEFPREIKKEGNSFFTVTPESGPMLEFKPDQEPLVLQGFLEASNVNIVREMTKMIEVQREYEANQKSVTTHDALLGKLINEVAR</sequence>
<keyword evidence="3 4" id="KW-0975">Bacterial flagellum</keyword>
<dbReference type="PANTHER" id="PTHR30435:SF19">
    <property type="entry name" value="FLAGELLAR BASAL-BODY ROD PROTEIN FLGG"/>
    <property type="match status" value="1"/>
</dbReference>
<evidence type="ECO:0000256" key="2">
    <source>
        <dbReference type="ARBA" id="ARBA00009677"/>
    </source>
</evidence>
<comment type="caution">
    <text evidence="8">The sequence shown here is derived from an EMBL/GenBank/DDBJ whole genome shotgun (WGS) entry which is preliminary data.</text>
</comment>
<feature type="domain" description="Flagellar basal body rod protein N-terminal" evidence="5">
    <location>
        <begin position="5"/>
        <end position="35"/>
    </location>
</feature>
<feature type="domain" description="Flagellar basal-body/hook protein C-terminal" evidence="6">
    <location>
        <begin position="239"/>
        <end position="282"/>
    </location>
</feature>
<dbReference type="Pfam" id="PF22692">
    <property type="entry name" value="LlgE_F_G_D1"/>
    <property type="match status" value="1"/>
</dbReference>
<dbReference type="GO" id="GO:0009425">
    <property type="term" value="C:bacterial-type flagellum basal body"/>
    <property type="evidence" value="ECO:0007669"/>
    <property type="project" value="UniProtKB-SubCell"/>
</dbReference>